<dbReference type="SUPFAM" id="SSF49899">
    <property type="entry name" value="Concanavalin A-like lectins/glucanases"/>
    <property type="match status" value="1"/>
</dbReference>
<keyword evidence="2" id="KW-1015">Disulfide bond</keyword>
<dbReference type="SMART" id="SM00560">
    <property type="entry name" value="LamGL"/>
    <property type="match status" value="1"/>
</dbReference>
<comment type="caution">
    <text evidence="5">The sequence shown here is derived from an EMBL/GenBank/DDBJ whole genome shotgun (WGS) entry which is preliminary data.</text>
</comment>
<feature type="chain" id="PRO_5047043170" description="LamG-like jellyroll fold domain-containing protein" evidence="3">
    <location>
        <begin position="31"/>
        <end position="595"/>
    </location>
</feature>
<keyword evidence="6" id="KW-1185">Reference proteome</keyword>
<feature type="signal peptide" evidence="3">
    <location>
        <begin position="1"/>
        <end position="30"/>
    </location>
</feature>
<dbReference type="Proteomes" id="UP001501612">
    <property type="component" value="Unassembled WGS sequence"/>
</dbReference>
<name>A0ABP5AJJ7_9ACTN</name>
<evidence type="ECO:0000313" key="6">
    <source>
        <dbReference type="Proteomes" id="UP001501612"/>
    </source>
</evidence>
<evidence type="ECO:0000256" key="1">
    <source>
        <dbReference type="ARBA" id="ARBA00022729"/>
    </source>
</evidence>
<protein>
    <recommendedName>
        <fullName evidence="4">LamG-like jellyroll fold domain-containing protein</fullName>
    </recommendedName>
</protein>
<dbReference type="EMBL" id="BAAAMY010000004">
    <property type="protein sequence ID" value="GAA1915797.1"/>
    <property type="molecule type" value="Genomic_DNA"/>
</dbReference>
<dbReference type="Pfam" id="PF13385">
    <property type="entry name" value="Laminin_G_3"/>
    <property type="match status" value="1"/>
</dbReference>
<dbReference type="Gene3D" id="2.60.120.200">
    <property type="match status" value="1"/>
</dbReference>
<feature type="domain" description="LamG-like jellyroll fold" evidence="4">
    <location>
        <begin position="440"/>
        <end position="584"/>
    </location>
</feature>
<gene>
    <name evidence="5" type="ORF">GCM10009737_16540</name>
</gene>
<evidence type="ECO:0000256" key="2">
    <source>
        <dbReference type="ARBA" id="ARBA00023157"/>
    </source>
</evidence>
<evidence type="ECO:0000259" key="4">
    <source>
        <dbReference type="SMART" id="SM00560"/>
    </source>
</evidence>
<evidence type="ECO:0000313" key="5">
    <source>
        <dbReference type="EMBL" id="GAA1915797.1"/>
    </source>
</evidence>
<keyword evidence="1 3" id="KW-0732">Signal</keyword>
<evidence type="ECO:0000256" key="3">
    <source>
        <dbReference type="SAM" id="SignalP"/>
    </source>
</evidence>
<accession>A0ABP5AJJ7</accession>
<organism evidence="5 6">
    <name type="scientific">Nocardioides lentus</name>
    <dbReference type="NCBI Taxonomy" id="338077"/>
    <lineage>
        <taxon>Bacteria</taxon>
        <taxon>Bacillati</taxon>
        <taxon>Actinomycetota</taxon>
        <taxon>Actinomycetes</taxon>
        <taxon>Propionibacteriales</taxon>
        <taxon>Nocardioidaceae</taxon>
        <taxon>Nocardioides</taxon>
    </lineage>
</organism>
<dbReference type="InterPro" id="IPR006558">
    <property type="entry name" value="LamG-like"/>
</dbReference>
<dbReference type="InterPro" id="IPR013320">
    <property type="entry name" value="ConA-like_dom_sf"/>
</dbReference>
<sequence>MERVVGGALRRGAAVGLAAGLVLAAAQGHAFWTATTTAGSAGEASALRMPAGPVPDVEVSDRDDVRVTWAGVGLADGTPADAYVVTRVADDGTTYAATGGCAGPVPAGATTTTCREDGVPDGVWTYRVAPRLASWSGPVGAASAAVRTDATAPSTTVGVRGEVGGSALTGSTVWFRGAAAGSFRVVTTVADPGGSGPARATTSAVGAPGWTHAGGPVTTPPGGPYLSAPVAWAAGTTAGHDLTVTGADVAGNTRALTLAVRRDDDAPTGGEVGLPDGATTATTTAVRVDAAQDGGSGVAGRRLEGTSAPLAGNACGDFGPWTLLSVDPGPTYDWATPAGRCFRARHVVVDRVGNAREAVAPQTVKVRDYAATITATPGLVSYWRLGERAGSTLTAVRGSAGSYGGGPGLGGAGAIVGDPDTAASFDGVDDHASVARPVSGSFSLELWFRSVQGRGSSGSWTNGAALLDASTPTFLGESGFGISVFADGRVVAGVADGLFAPARTAVSSGGHLDGRWHHVVMTRDARSGRVELYVDGELRAVAAGWTGALSRAARMGLGRLQGGGNAFQGDLDEVAAYDRVLDAGTVRDHYLSGLP</sequence>
<proteinExistence type="predicted"/>
<reference evidence="6" key="1">
    <citation type="journal article" date="2019" name="Int. J. Syst. Evol. Microbiol.">
        <title>The Global Catalogue of Microorganisms (GCM) 10K type strain sequencing project: providing services to taxonomists for standard genome sequencing and annotation.</title>
        <authorList>
            <consortium name="The Broad Institute Genomics Platform"/>
            <consortium name="The Broad Institute Genome Sequencing Center for Infectious Disease"/>
            <person name="Wu L."/>
            <person name="Ma J."/>
        </authorList>
    </citation>
    <scope>NUCLEOTIDE SEQUENCE [LARGE SCALE GENOMIC DNA]</scope>
    <source>
        <strain evidence="6">JCM 14046</strain>
    </source>
</reference>